<dbReference type="GO" id="GO:0051908">
    <property type="term" value="F:double-stranded DNA 5'-3' DNA exonuclease activity"/>
    <property type="evidence" value="ECO:0007669"/>
    <property type="project" value="InterPro"/>
</dbReference>
<dbReference type="EMBL" id="CP006664">
    <property type="protein sequence ID" value="AIJ10040.1"/>
    <property type="molecule type" value="Genomic_DNA"/>
</dbReference>
<dbReference type="Pfam" id="PF06630">
    <property type="entry name" value="Exonuc_VIII"/>
    <property type="match status" value="1"/>
</dbReference>
<accession>A0A076LNE4</accession>
<reference evidence="1 2" key="1">
    <citation type="journal article" date="2012" name="PLoS ONE">
        <title>Edwardsiella comparative phylogenomics reveal the new intra/inter-species taxonomic relationships, virulence evolution and niche adaptation mechanisms.</title>
        <authorList>
            <person name="Yang M."/>
            <person name="Lv Y."/>
            <person name="Xiao J."/>
            <person name="Wu H."/>
            <person name="Zheng H."/>
            <person name="Liu Q."/>
            <person name="Zhang Y."/>
            <person name="Wang Q."/>
        </authorList>
    </citation>
    <scope>NUCLEOTIDE SEQUENCE [LARGE SCALE GENOMIC DNA]</scope>
    <source>
        <strain evidence="2">080813</strain>
    </source>
</reference>
<proteinExistence type="predicted"/>
<organism evidence="1 2">
    <name type="scientific">Edwardsiella anguillarum ET080813</name>
    <dbReference type="NCBI Taxonomy" id="667120"/>
    <lineage>
        <taxon>Bacteria</taxon>
        <taxon>Pseudomonadati</taxon>
        <taxon>Pseudomonadota</taxon>
        <taxon>Gammaproteobacteria</taxon>
        <taxon>Enterobacterales</taxon>
        <taxon>Hafniaceae</taxon>
        <taxon>Edwardsiella</taxon>
    </lineage>
</organism>
<dbReference type="AlphaFoldDB" id="A0A076LNE4"/>
<dbReference type="InterPro" id="IPR010584">
    <property type="entry name" value="ExoDNase_VIII"/>
</dbReference>
<dbReference type="KEGG" id="ete:ETEE_3620"/>
<evidence type="ECO:0000313" key="2">
    <source>
        <dbReference type="Proteomes" id="UP000028681"/>
    </source>
</evidence>
<gene>
    <name evidence="1" type="ORF">ETEE_3620</name>
</gene>
<dbReference type="HOGENOM" id="CLU_2395063_0_0_6"/>
<dbReference type="Proteomes" id="UP000028681">
    <property type="component" value="Chromosome"/>
</dbReference>
<protein>
    <submittedName>
        <fullName evidence="1">Gifsy-1 prophage protein</fullName>
    </submittedName>
</protein>
<evidence type="ECO:0000313" key="1">
    <source>
        <dbReference type="EMBL" id="AIJ10040.1"/>
    </source>
</evidence>
<name>A0A076LNE4_9GAMM</name>
<sequence length="93" mass="10842">MPEYFVFFIKAKKQSGQQDMLFCCQADSVRVAYSQLYRALTASALHLDDYFTPRRTPLPIGIKLPAEGKLDRAFCRRYHLVGDRWLKRPRAVC</sequence>